<feature type="region of interest" description="Disordered" evidence="1">
    <location>
        <begin position="1"/>
        <end position="22"/>
    </location>
</feature>
<reference evidence="2" key="1">
    <citation type="submission" date="2018-02" db="EMBL/GenBank/DDBJ databases">
        <title>Rhizophora mucronata_Transcriptome.</title>
        <authorList>
            <person name="Meera S.P."/>
            <person name="Sreeshan A."/>
            <person name="Augustine A."/>
        </authorList>
    </citation>
    <scope>NUCLEOTIDE SEQUENCE</scope>
    <source>
        <tissue evidence="2">Leaf</tissue>
    </source>
</reference>
<dbReference type="EMBL" id="GGEC01086901">
    <property type="protein sequence ID" value="MBX67385.1"/>
    <property type="molecule type" value="Transcribed_RNA"/>
</dbReference>
<evidence type="ECO:0000256" key="1">
    <source>
        <dbReference type="SAM" id="MobiDB-lite"/>
    </source>
</evidence>
<name>A0A2P2QKG0_RHIMU</name>
<sequence>MSMVMQVSHKVQPHDKNPVGNAIKLKHLDRTHYRG</sequence>
<proteinExistence type="predicted"/>
<organism evidence="2">
    <name type="scientific">Rhizophora mucronata</name>
    <name type="common">Asiatic mangrove</name>
    <dbReference type="NCBI Taxonomy" id="61149"/>
    <lineage>
        <taxon>Eukaryota</taxon>
        <taxon>Viridiplantae</taxon>
        <taxon>Streptophyta</taxon>
        <taxon>Embryophyta</taxon>
        <taxon>Tracheophyta</taxon>
        <taxon>Spermatophyta</taxon>
        <taxon>Magnoliopsida</taxon>
        <taxon>eudicotyledons</taxon>
        <taxon>Gunneridae</taxon>
        <taxon>Pentapetalae</taxon>
        <taxon>rosids</taxon>
        <taxon>fabids</taxon>
        <taxon>Malpighiales</taxon>
        <taxon>Rhizophoraceae</taxon>
        <taxon>Rhizophora</taxon>
    </lineage>
</organism>
<accession>A0A2P2QKG0</accession>
<dbReference type="AlphaFoldDB" id="A0A2P2QKG0"/>
<evidence type="ECO:0000313" key="2">
    <source>
        <dbReference type="EMBL" id="MBX67385.1"/>
    </source>
</evidence>
<protein>
    <submittedName>
        <fullName evidence="2">Uncharacterized protein</fullName>
    </submittedName>
</protein>